<dbReference type="Pfam" id="PF22552">
    <property type="entry name" value="TY-Chap3"/>
    <property type="match status" value="1"/>
</dbReference>
<evidence type="ECO:0000259" key="2">
    <source>
        <dbReference type="Pfam" id="PF22551"/>
    </source>
</evidence>
<dbReference type="EMBL" id="FOAW01000008">
    <property type="protein sequence ID" value="SEL36122.1"/>
    <property type="molecule type" value="Genomic_DNA"/>
</dbReference>
<gene>
    <name evidence="4" type="ORF">SAMN05444583_10880</name>
</gene>
<sequence length="352" mass="39142">MTESFDDRIEQAWADFQAVLADHVAAMVDDDLLALELGEESSVEGFVPCVQFLAWGGDQVRCEVPSNAYLDPRHRLSPADEARLVELGWHRPTRAPEDEPDAGSPAFFVDKAANWADQLAAMAITVFRETWSVPHPSFLRTEAVGTLESLEFEPDLPDEESFALDLGAAVVPRDDEHLYELVGLTLARLFDEPPGDDDHNDFMLALGRVIGFVGPHLDGGEVQVRVPLVREVSDRTRASELIADLNRRWPHLKFTLATDRVEAWAAVLANPYVPQHLIDMLEQLFSFAQTVDDEFAARFGGRLEGFPEPDPVPMEVDHGELTTPPPAPAPKPLRQMELFTDPGEQSLFDEPS</sequence>
<keyword evidence="5" id="KW-1185">Reference proteome</keyword>
<dbReference type="OrthoDB" id="4772408at2"/>
<name>A0A1H7PK12_9NOCA</name>
<feature type="domain" description="TY-Chap central" evidence="2">
    <location>
        <begin position="176"/>
        <end position="302"/>
    </location>
</feature>
<reference evidence="5" key="1">
    <citation type="submission" date="2016-10" db="EMBL/GenBank/DDBJ databases">
        <authorList>
            <person name="Varghese N."/>
            <person name="Submissions S."/>
        </authorList>
    </citation>
    <scope>NUCLEOTIDE SEQUENCE [LARGE SCALE GENOMIC DNA]</scope>
    <source>
        <strain evidence="5">DSM 44675</strain>
    </source>
</reference>
<feature type="region of interest" description="Disordered" evidence="1">
    <location>
        <begin position="306"/>
        <end position="334"/>
    </location>
</feature>
<evidence type="ECO:0000256" key="1">
    <source>
        <dbReference type="SAM" id="MobiDB-lite"/>
    </source>
</evidence>
<dbReference type="Proteomes" id="UP000198677">
    <property type="component" value="Unassembled WGS sequence"/>
</dbReference>
<evidence type="ECO:0000313" key="4">
    <source>
        <dbReference type="EMBL" id="SEL36122.1"/>
    </source>
</evidence>
<dbReference type="Pfam" id="PF22551">
    <property type="entry name" value="TY-Chap1"/>
    <property type="match status" value="1"/>
</dbReference>
<evidence type="ECO:0000313" key="5">
    <source>
        <dbReference type="Proteomes" id="UP000198677"/>
    </source>
</evidence>
<dbReference type="RefSeq" id="WP_072751867.1">
    <property type="nucleotide sequence ID" value="NZ_FOAW01000008.1"/>
</dbReference>
<feature type="domain" description="TY-Chap N-terminal" evidence="3">
    <location>
        <begin position="11"/>
        <end position="139"/>
    </location>
</feature>
<protein>
    <recommendedName>
        <fullName evidence="6">YbjN domain-containing protein</fullName>
    </recommendedName>
</protein>
<evidence type="ECO:0000259" key="3">
    <source>
        <dbReference type="Pfam" id="PF22552"/>
    </source>
</evidence>
<evidence type="ECO:0008006" key="6">
    <source>
        <dbReference type="Google" id="ProtNLM"/>
    </source>
</evidence>
<dbReference type="InterPro" id="IPR054344">
    <property type="entry name" value="TY-Chap_N"/>
</dbReference>
<dbReference type="InterPro" id="IPR054343">
    <property type="entry name" value="TY-Chap_M"/>
</dbReference>
<organism evidence="4 5">
    <name type="scientific">Rhodococcus maanshanensis</name>
    <dbReference type="NCBI Taxonomy" id="183556"/>
    <lineage>
        <taxon>Bacteria</taxon>
        <taxon>Bacillati</taxon>
        <taxon>Actinomycetota</taxon>
        <taxon>Actinomycetes</taxon>
        <taxon>Mycobacteriales</taxon>
        <taxon>Nocardiaceae</taxon>
        <taxon>Rhodococcus</taxon>
    </lineage>
</organism>
<dbReference type="AlphaFoldDB" id="A0A1H7PK12"/>
<proteinExistence type="predicted"/>
<accession>A0A1H7PK12</accession>